<accession>A8N6P9</accession>
<dbReference type="HOGENOM" id="CLU_1970455_0_0_1"/>
<dbReference type="Proteomes" id="UP000001861">
    <property type="component" value="Unassembled WGS sequence"/>
</dbReference>
<evidence type="ECO:0000313" key="2">
    <source>
        <dbReference type="Proteomes" id="UP000001861"/>
    </source>
</evidence>
<dbReference type="VEuPathDB" id="FungiDB:CC1G_07420"/>
<organism evidence="1 2">
    <name type="scientific">Coprinopsis cinerea (strain Okayama-7 / 130 / ATCC MYA-4618 / FGSC 9003)</name>
    <name type="common">Inky cap fungus</name>
    <name type="synonym">Hormographiella aspergillata</name>
    <dbReference type="NCBI Taxonomy" id="240176"/>
    <lineage>
        <taxon>Eukaryota</taxon>
        <taxon>Fungi</taxon>
        <taxon>Dikarya</taxon>
        <taxon>Basidiomycota</taxon>
        <taxon>Agaricomycotina</taxon>
        <taxon>Agaricomycetes</taxon>
        <taxon>Agaricomycetidae</taxon>
        <taxon>Agaricales</taxon>
        <taxon>Agaricineae</taxon>
        <taxon>Psathyrellaceae</taxon>
        <taxon>Coprinopsis</taxon>
    </lineage>
</organism>
<evidence type="ECO:0000313" key="1">
    <source>
        <dbReference type="EMBL" id="EAU91385.2"/>
    </source>
</evidence>
<gene>
    <name evidence="1" type="ORF">CC1G_07420</name>
</gene>
<dbReference type="InParanoid" id="A8N6P9"/>
<keyword evidence="2" id="KW-1185">Reference proteome</keyword>
<dbReference type="AlphaFoldDB" id="A8N6P9"/>
<sequence length="127" mass="14342">MVASHDPDIGPDVERQLLEQFFPQGKSRDGRSALVAEACIVVDSEGIILLWYLPGSLQEARQDLLCRAIENLARRKNTPIQKQTHTNPPHHFYDSEDNIVPPGEAMFYMFDGTKEASHSFAKLHRAI</sequence>
<name>A8N6P9_COPC7</name>
<comment type="caution">
    <text evidence="1">The sequence shown here is derived from an EMBL/GenBank/DDBJ whole genome shotgun (WGS) entry which is preliminary data.</text>
</comment>
<dbReference type="EMBL" id="AACS02000003">
    <property type="protein sequence ID" value="EAU91385.2"/>
    <property type="molecule type" value="Genomic_DNA"/>
</dbReference>
<proteinExistence type="predicted"/>
<dbReference type="KEGG" id="cci:CC1G_07420"/>
<protein>
    <submittedName>
        <fullName evidence="1">Uncharacterized protein</fullName>
    </submittedName>
</protein>
<reference evidence="1 2" key="1">
    <citation type="journal article" date="2010" name="Proc. Natl. Acad. Sci. U.S.A.">
        <title>Insights into evolution of multicellular fungi from the assembled chromosomes of the mushroom Coprinopsis cinerea (Coprinus cinereus).</title>
        <authorList>
            <person name="Stajich J.E."/>
            <person name="Wilke S.K."/>
            <person name="Ahren D."/>
            <person name="Au C.H."/>
            <person name="Birren B.W."/>
            <person name="Borodovsky M."/>
            <person name="Burns C."/>
            <person name="Canback B."/>
            <person name="Casselton L.A."/>
            <person name="Cheng C.K."/>
            <person name="Deng J."/>
            <person name="Dietrich F.S."/>
            <person name="Fargo D.C."/>
            <person name="Farman M.L."/>
            <person name="Gathman A.C."/>
            <person name="Goldberg J."/>
            <person name="Guigo R."/>
            <person name="Hoegger P.J."/>
            <person name="Hooker J.B."/>
            <person name="Huggins A."/>
            <person name="James T.Y."/>
            <person name="Kamada T."/>
            <person name="Kilaru S."/>
            <person name="Kodira C."/>
            <person name="Kues U."/>
            <person name="Kupfer D."/>
            <person name="Kwan H.S."/>
            <person name="Lomsadze A."/>
            <person name="Li W."/>
            <person name="Lilly W.W."/>
            <person name="Ma L.J."/>
            <person name="Mackey A.J."/>
            <person name="Manning G."/>
            <person name="Martin F."/>
            <person name="Muraguchi H."/>
            <person name="Natvig D.O."/>
            <person name="Palmerini H."/>
            <person name="Ramesh M.A."/>
            <person name="Rehmeyer C.J."/>
            <person name="Roe B.A."/>
            <person name="Shenoy N."/>
            <person name="Stanke M."/>
            <person name="Ter-Hovhannisyan V."/>
            <person name="Tunlid A."/>
            <person name="Velagapudi R."/>
            <person name="Vision T.J."/>
            <person name="Zeng Q."/>
            <person name="Zolan M.E."/>
            <person name="Pukkila P.J."/>
        </authorList>
    </citation>
    <scope>NUCLEOTIDE SEQUENCE [LARGE SCALE GENOMIC DNA]</scope>
    <source>
        <strain evidence="2">Okayama-7 / 130 / ATCC MYA-4618 / FGSC 9003</strain>
    </source>
</reference>
<dbReference type="OrthoDB" id="2689747at2759"/>
<dbReference type="GeneID" id="6006947"/>
<dbReference type="RefSeq" id="XP_001830505.2">
    <property type="nucleotide sequence ID" value="XM_001830453.2"/>
</dbReference>